<dbReference type="GO" id="GO:0005886">
    <property type="term" value="C:plasma membrane"/>
    <property type="evidence" value="ECO:0007669"/>
    <property type="project" value="TreeGrafter"/>
</dbReference>
<dbReference type="InterPro" id="IPR027463">
    <property type="entry name" value="AcrB_DN_DC_subdom"/>
</dbReference>
<reference evidence="2 3" key="1">
    <citation type="submission" date="2013-05" db="EMBL/GenBank/DDBJ databases">
        <title>Draft genome of the parasitic nematode Anyclostoma ceylanicum.</title>
        <authorList>
            <person name="Mitreva M."/>
        </authorList>
    </citation>
    <scope>NUCLEOTIDE SEQUENCE [LARGE SCALE GENOMIC DNA]</scope>
</reference>
<feature type="transmembrane region" description="Helical" evidence="1">
    <location>
        <begin position="105"/>
        <end position="125"/>
    </location>
</feature>
<dbReference type="PANTHER" id="PTHR32063">
    <property type="match status" value="1"/>
</dbReference>
<name>A0A0D6L5M2_9BILA</name>
<sequence length="237" mass="25633">MAVPLSQLATIEMEASPSSINHINRTRVVYVNSFVQKGFTNDKVINDVVDQMDTMKLPAGYQYEMGGEVESRQESFGGFGTIIMITLFLFIAVLILEFKTFKSTLIVLSVIPLGIVGAVVALWLTGNTLSFVAAIGLVALAGIEVKNTILLVDFTNHLREEGMELNEAIEKAGEIRFLPIILTTLTAIGGLLPIAWSSNPMISPLAIVMIGGLISSTLLSRIVTPVVYKLIPPKIEG</sequence>
<feature type="transmembrane region" description="Helical" evidence="1">
    <location>
        <begin position="175"/>
        <end position="196"/>
    </location>
</feature>
<dbReference type="Pfam" id="PF00873">
    <property type="entry name" value="ACR_tran"/>
    <property type="match status" value="1"/>
</dbReference>
<gene>
    <name evidence="2" type="ORF">ANCCEY_14954</name>
</gene>
<evidence type="ECO:0000313" key="2">
    <source>
        <dbReference type="EMBL" id="EPB65958.1"/>
    </source>
</evidence>
<dbReference type="AlphaFoldDB" id="A0A0D6L5M2"/>
<accession>A0A0D6L5M2</accession>
<evidence type="ECO:0008006" key="4">
    <source>
        <dbReference type="Google" id="ProtNLM"/>
    </source>
</evidence>
<dbReference type="PANTHER" id="PTHR32063:SF24">
    <property type="entry name" value="CATION EFFLUX SYSTEM (ACRB_ACRD_ACRF FAMILY)"/>
    <property type="match status" value="1"/>
</dbReference>
<dbReference type="Gene3D" id="3.30.70.1440">
    <property type="entry name" value="Multidrug efflux transporter AcrB pore domain"/>
    <property type="match status" value="1"/>
</dbReference>
<evidence type="ECO:0000256" key="1">
    <source>
        <dbReference type="SAM" id="Phobius"/>
    </source>
</evidence>
<dbReference type="Gene3D" id="1.20.1640.10">
    <property type="entry name" value="Multidrug efflux transporter AcrB transmembrane domain"/>
    <property type="match status" value="1"/>
</dbReference>
<evidence type="ECO:0000313" key="3">
    <source>
        <dbReference type="Proteomes" id="UP000054495"/>
    </source>
</evidence>
<keyword evidence="3" id="KW-1185">Reference proteome</keyword>
<feature type="transmembrane region" description="Helical" evidence="1">
    <location>
        <begin position="131"/>
        <end position="154"/>
    </location>
</feature>
<dbReference type="GO" id="GO:0042910">
    <property type="term" value="F:xenobiotic transmembrane transporter activity"/>
    <property type="evidence" value="ECO:0007669"/>
    <property type="project" value="TreeGrafter"/>
</dbReference>
<feature type="transmembrane region" description="Helical" evidence="1">
    <location>
        <begin position="202"/>
        <end position="224"/>
    </location>
</feature>
<proteinExistence type="predicted"/>
<keyword evidence="1" id="KW-0472">Membrane</keyword>
<organism evidence="2 3">
    <name type="scientific">Ancylostoma ceylanicum</name>
    <dbReference type="NCBI Taxonomy" id="53326"/>
    <lineage>
        <taxon>Eukaryota</taxon>
        <taxon>Metazoa</taxon>
        <taxon>Ecdysozoa</taxon>
        <taxon>Nematoda</taxon>
        <taxon>Chromadorea</taxon>
        <taxon>Rhabditida</taxon>
        <taxon>Rhabditina</taxon>
        <taxon>Rhabditomorpha</taxon>
        <taxon>Strongyloidea</taxon>
        <taxon>Ancylostomatidae</taxon>
        <taxon>Ancylostomatinae</taxon>
        <taxon>Ancylostoma</taxon>
    </lineage>
</organism>
<feature type="transmembrane region" description="Helical" evidence="1">
    <location>
        <begin position="76"/>
        <end position="98"/>
    </location>
</feature>
<keyword evidence="1" id="KW-1133">Transmembrane helix</keyword>
<dbReference type="Gene3D" id="3.30.2090.10">
    <property type="entry name" value="Multidrug efflux transporter AcrB TolC docking domain, DN and DC subdomains"/>
    <property type="match status" value="1"/>
</dbReference>
<dbReference type="Proteomes" id="UP000054495">
    <property type="component" value="Unassembled WGS sequence"/>
</dbReference>
<protein>
    <recommendedName>
        <fullName evidence="4">RND transporter, HAE1/HME family, permease protein</fullName>
    </recommendedName>
</protein>
<keyword evidence="1" id="KW-0812">Transmembrane</keyword>
<dbReference type="InterPro" id="IPR001036">
    <property type="entry name" value="Acrflvin-R"/>
</dbReference>
<dbReference type="EMBL" id="KE126768">
    <property type="protein sequence ID" value="EPB65958.1"/>
    <property type="molecule type" value="Genomic_DNA"/>
</dbReference>
<dbReference type="SUPFAM" id="SSF82866">
    <property type="entry name" value="Multidrug efflux transporter AcrB transmembrane domain"/>
    <property type="match status" value="1"/>
</dbReference>